<feature type="compositionally biased region" description="Basic and acidic residues" evidence="2">
    <location>
        <begin position="68"/>
        <end position="82"/>
    </location>
</feature>
<dbReference type="InterPro" id="IPR007577">
    <property type="entry name" value="GlycoTrfase_DXD_sugar-bd_CS"/>
</dbReference>
<feature type="region of interest" description="Disordered" evidence="2">
    <location>
        <begin position="128"/>
        <end position="241"/>
    </location>
</feature>
<feature type="coiled-coil region" evidence="1">
    <location>
        <begin position="380"/>
        <end position="419"/>
    </location>
</feature>
<dbReference type="InterPro" id="IPR036128">
    <property type="entry name" value="Plus3-like_sf"/>
</dbReference>
<dbReference type="Proteomes" id="UP001318860">
    <property type="component" value="Unassembled WGS sequence"/>
</dbReference>
<proteinExistence type="predicted"/>
<evidence type="ECO:0000256" key="2">
    <source>
        <dbReference type="SAM" id="MobiDB-lite"/>
    </source>
</evidence>
<dbReference type="SMART" id="SM00719">
    <property type="entry name" value="Plus3"/>
    <property type="match status" value="1"/>
</dbReference>
<keyword evidence="5" id="KW-1185">Reference proteome</keyword>
<sequence>MADLEKLLLEAAGRTTTPGRNRHSSPPSRRRRKGSYSDDGSDSKNDDSDGDRAYPNRKPSGSQVPLKKRLDPTDRDDDRISQEGDEDDDYDRERDSDNDSVGSDLYKDEDDREKLAQLTELEREMILEARATKRSDRDLHEKFKKRKGQDRKGSPPKAHTRNMRSKAERAGALDELVKRRRDAARGGSGGRYSPVKRRSFTAATLSSPSRSESGSHSDEGDSTGDGGMADSDDDKMASESKVPTFEDIKEITIRRSKLAKWFMEPFFDELIVGCFVRVGIGKSRSGPIYRLCVVRNVDSSDPDRQYKLDNKTTHKYLNVVWGNESSAARWQMAMISDSLPLKEEFDQWVREVERNGGHMPTKQEEKKSATWRPLNVAAEKDRLRRALEIAKENDDETEVQRIKSRLKELEASRQVQEKDSKAIKLAEMNRRNRVENFKNASELKPVNTSLKAGEAGYDPFSRRWTRSRNYYVANASGAEVVGNGDAIAALPGSNGLAATEAALEAAAGAGKLVDTSAPVDQGTESNLLHNFELPISLAVPQKFGGPQGAQAGFMARKQQIEAMYGVKVPENDGRRHALTLTVSDYKRRRGLLNLVLLLCESVMPESYGLAYNSFTIFCTHIPFPARTPSEPDIFLPERKTRMFSSLPSSTKLPSAVQHLVQEESSSVKMNSHLSLLRKNQNLVMSTNRTTIYRPRRTKRRQRRALEILGYSEGAKQFEARVIKFFKPDSSCKSRFFMTWISSVQSFGDREMFSIESLFRSHPNGCLLIVSNSMDSRNGIRILRPFLQKGFKVTAISPDFNFLFKHTAAQAWYNQLKRGNINPGEIPLGQNLSNLLRICLLYKFGGIYLDTDIIVLKSFDELKNVIGAQTIDLATGNWTRLNNAVMIFDKGHPLLLKFIEEFSQTFDGNKWGHNGPYLVSRVVARLSGDIGLNFTVLPPMAFYPVDWSKIGSFFQGPKSLNHSKWLVAKLRQIRAQSFAIHLWNKQSRKIKVEKGSIIQHIMLSSCVIRDSCLLPGFPSKNEGIR</sequence>
<protein>
    <recommendedName>
        <fullName evidence="3">Plus3 domain-containing protein</fullName>
    </recommendedName>
</protein>
<dbReference type="PROSITE" id="PS51360">
    <property type="entry name" value="PLUS3"/>
    <property type="match status" value="1"/>
</dbReference>
<dbReference type="InterPro" id="IPR004343">
    <property type="entry name" value="Plus-3_dom"/>
</dbReference>
<dbReference type="InterPro" id="IPR044789">
    <property type="entry name" value="Put_A1-4-GlycosylTfrase_plant"/>
</dbReference>
<dbReference type="EMBL" id="JABTTQ020000009">
    <property type="protein sequence ID" value="KAK6149880.1"/>
    <property type="molecule type" value="Genomic_DNA"/>
</dbReference>
<dbReference type="PANTHER" id="PTHR46781">
    <property type="entry name" value="ALPHA 1,4-GLYCOSYLTRANSFERASE FAMILY PROTEIN"/>
    <property type="match status" value="1"/>
</dbReference>
<dbReference type="SUPFAM" id="SSF159042">
    <property type="entry name" value="Plus3-like"/>
    <property type="match status" value="1"/>
</dbReference>
<gene>
    <name evidence="4" type="ORF">DH2020_017405</name>
</gene>
<organism evidence="4 5">
    <name type="scientific">Rehmannia glutinosa</name>
    <name type="common">Chinese foxglove</name>
    <dbReference type="NCBI Taxonomy" id="99300"/>
    <lineage>
        <taxon>Eukaryota</taxon>
        <taxon>Viridiplantae</taxon>
        <taxon>Streptophyta</taxon>
        <taxon>Embryophyta</taxon>
        <taxon>Tracheophyta</taxon>
        <taxon>Spermatophyta</taxon>
        <taxon>Magnoliopsida</taxon>
        <taxon>eudicotyledons</taxon>
        <taxon>Gunneridae</taxon>
        <taxon>Pentapetalae</taxon>
        <taxon>asterids</taxon>
        <taxon>lamiids</taxon>
        <taxon>Lamiales</taxon>
        <taxon>Orobanchaceae</taxon>
        <taxon>Rehmannieae</taxon>
        <taxon>Rehmannia</taxon>
    </lineage>
</organism>
<dbReference type="Pfam" id="PF03126">
    <property type="entry name" value="Plus-3"/>
    <property type="match status" value="1"/>
</dbReference>
<evidence type="ECO:0000256" key="1">
    <source>
        <dbReference type="SAM" id="Coils"/>
    </source>
</evidence>
<name>A0ABR0WV15_REHGL</name>
<comment type="caution">
    <text evidence="4">The sequence shown here is derived from an EMBL/GenBank/DDBJ whole genome shotgun (WGS) entry which is preliminary data.</text>
</comment>
<keyword evidence="1" id="KW-0175">Coiled coil</keyword>
<feature type="region of interest" description="Disordered" evidence="2">
    <location>
        <begin position="1"/>
        <end position="113"/>
    </location>
</feature>
<feature type="compositionally biased region" description="Basic residues" evidence="2">
    <location>
        <begin position="20"/>
        <end position="34"/>
    </location>
</feature>
<dbReference type="Gene3D" id="3.90.70.200">
    <property type="entry name" value="Plus-3 domain"/>
    <property type="match status" value="1"/>
</dbReference>
<evidence type="ECO:0000313" key="4">
    <source>
        <dbReference type="EMBL" id="KAK6149880.1"/>
    </source>
</evidence>
<dbReference type="Gene3D" id="3.90.550.20">
    <property type="match status" value="1"/>
</dbReference>
<feature type="compositionally biased region" description="Basic and acidic residues" evidence="2">
    <location>
        <begin position="165"/>
        <end position="177"/>
    </location>
</feature>
<feature type="compositionally biased region" description="Basic and acidic residues" evidence="2">
    <location>
        <begin position="41"/>
        <end position="54"/>
    </location>
</feature>
<dbReference type="PANTHER" id="PTHR46781:SF5">
    <property type="entry name" value="ALPHA 1,4-GLYCOSYLTRANSFERASE FAMILY PROTEIN"/>
    <property type="match status" value="1"/>
</dbReference>
<evidence type="ECO:0000313" key="5">
    <source>
        <dbReference type="Proteomes" id="UP001318860"/>
    </source>
</evidence>
<feature type="domain" description="Plus3" evidence="3">
    <location>
        <begin position="242"/>
        <end position="377"/>
    </location>
</feature>
<accession>A0ABR0WV15</accession>
<dbReference type="SUPFAM" id="SSF53448">
    <property type="entry name" value="Nucleotide-diphospho-sugar transferases"/>
    <property type="match status" value="1"/>
</dbReference>
<dbReference type="Pfam" id="PF04488">
    <property type="entry name" value="Gly_transf_sug"/>
    <property type="match status" value="1"/>
</dbReference>
<feature type="compositionally biased region" description="Basic and acidic residues" evidence="2">
    <location>
        <begin position="128"/>
        <end position="141"/>
    </location>
</feature>
<dbReference type="Pfam" id="PF04572">
    <property type="entry name" value="Gb3_synth"/>
    <property type="match status" value="1"/>
</dbReference>
<dbReference type="InterPro" id="IPR007652">
    <property type="entry name" value="A1-4-GlycosylTfrase_dom"/>
</dbReference>
<evidence type="ECO:0000259" key="3">
    <source>
        <dbReference type="PROSITE" id="PS51360"/>
    </source>
</evidence>
<reference evidence="4 5" key="1">
    <citation type="journal article" date="2021" name="Comput. Struct. Biotechnol. J.">
        <title>De novo genome assembly of the potent medicinal plant Rehmannia glutinosa using nanopore technology.</title>
        <authorList>
            <person name="Ma L."/>
            <person name="Dong C."/>
            <person name="Song C."/>
            <person name="Wang X."/>
            <person name="Zheng X."/>
            <person name="Niu Y."/>
            <person name="Chen S."/>
            <person name="Feng W."/>
        </authorList>
    </citation>
    <scope>NUCLEOTIDE SEQUENCE [LARGE SCALE GENOMIC DNA]</scope>
    <source>
        <strain evidence="4">DH-2019</strain>
    </source>
</reference>
<dbReference type="InterPro" id="IPR029044">
    <property type="entry name" value="Nucleotide-diphossugar_trans"/>
</dbReference>